<accession>A0A438CF48</accession>
<dbReference type="Proteomes" id="UP000288805">
    <property type="component" value="Unassembled WGS sequence"/>
</dbReference>
<sequence>MPFSMDSVVLTKGMLIETNFGVIIAINHTILKICNGNPMDNLKVGVKEIDMLTVTAKAFKLLLTIQREGVNSAKVVDDLFILEEEQKDVEKAPQVIQ</sequence>
<reference evidence="1 2" key="1">
    <citation type="journal article" date="2018" name="PLoS Genet.">
        <title>Population sequencing reveals clonal diversity and ancestral inbreeding in the grapevine cultivar Chardonnay.</title>
        <authorList>
            <person name="Roach M.J."/>
            <person name="Johnson D.L."/>
            <person name="Bohlmann J."/>
            <person name="van Vuuren H.J."/>
            <person name="Jones S.J."/>
            <person name="Pretorius I.S."/>
            <person name="Schmidt S.A."/>
            <person name="Borneman A.R."/>
        </authorList>
    </citation>
    <scope>NUCLEOTIDE SEQUENCE [LARGE SCALE GENOMIC DNA]</scope>
    <source>
        <strain evidence="2">cv. Chardonnay</strain>
        <tissue evidence="1">Leaf</tissue>
    </source>
</reference>
<evidence type="ECO:0000313" key="1">
    <source>
        <dbReference type="EMBL" id="RVW21831.1"/>
    </source>
</evidence>
<protein>
    <submittedName>
        <fullName evidence="1">Uncharacterized protein</fullName>
    </submittedName>
</protein>
<dbReference type="EMBL" id="QGNW01002265">
    <property type="protein sequence ID" value="RVW21831.1"/>
    <property type="molecule type" value="Genomic_DNA"/>
</dbReference>
<organism evidence="1 2">
    <name type="scientific">Vitis vinifera</name>
    <name type="common">Grape</name>
    <dbReference type="NCBI Taxonomy" id="29760"/>
    <lineage>
        <taxon>Eukaryota</taxon>
        <taxon>Viridiplantae</taxon>
        <taxon>Streptophyta</taxon>
        <taxon>Embryophyta</taxon>
        <taxon>Tracheophyta</taxon>
        <taxon>Spermatophyta</taxon>
        <taxon>Magnoliopsida</taxon>
        <taxon>eudicotyledons</taxon>
        <taxon>Gunneridae</taxon>
        <taxon>Pentapetalae</taxon>
        <taxon>rosids</taxon>
        <taxon>Vitales</taxon>
        <taxon>Vitaceae</taxon>
        <taxon>Viteae</taxon>
        <taxon>Vitis</taxon>
    </lineage>
</organism>
<comment type="caution">
    <text evidence="1">The sequence shown here is derived from an EMBL/GenBank/DDBJ whole genome shotgun (WGS) entry which is preliminary data.</text>
</comment>
<evidence type="ECO:0000313" key="2">
    <source>
        <dbReference type="Proteomes" id="UP000288805"/>
    </source>
</evidence>
<proteinExistence type="predicted"/>
<name>A0A438CF48_VITVI</name>
<gene>
    <name evidence="1" type="ORF">CK203_108581</name>
</gene>
<dbReference type="AlphaFoldDB" id="A0A438CF48"/>